<dbReference type="AlphaFoldDB" id="A0A839TZE4"/>
<evidence type="ECO:0000256" key="1">
    <source>
        <dbReference type="SAM" id="Phobius"/>
    </source>
</evidence>
<accession>A0A839TZE4</accession>
<keyword evidence="1" id="KW-0472">Membrane</keyword>
<gene>
    <name evidence="2" type="ORF">FHS21_000369</name>
</gene>
<keyword evidence="3" id="KW-1185">Reference proteome</keyword>
<sequence length="54" mass="6108">MLEYSIYTMVWVTLVGIGAFLVGRHELNQLQKETEASKQEIARAMARLRGTPAE</sequence>
<name>A0A839TZE4_9HYPH</name>
<organism evidence="2 3">
    <name type="scientific">Phyllobacterium trifolii</name>
    <dbReference type="NCBI Taxonomy" id="300193"/>
    <lineage>
        <taxon>Bacteria</taxon>
        <taxon>Pseudomonadati</taxon>
        <taxon>Pseudomonadota</taxon>
        <taxon>Alphaproteobacteria</taxon>
        <taxon>Hyphomicrobiales</taxon>
        <taxon>Phyllobacteriaceae</taxon>
        <taxon>Phyllobacterium</taxon>
    </lineage>
</organism>
<protein>
    <submittedName>
        <fullName evidence="2">Uncharacterized protein</fullName>
    </submittedName>
</protein>
<dbReference type="EMBL" id="JACHXN010000001">
    <property type="protein sequence ID" value="MBB3143986.1"/>
    <property type="molecule type" value="Genomic_DNA"/>
</dbReference>
<keyword evidence="1" id="KW-0812">Transmembrane</keyword>
<reference evidence="2 3" key="1">
    <citation type="submission" date="2020-08" db="EMBL/GenBank/DDBJ databases">
        <title>Genomic Encyclopedia of Type Strains, Phase III (KMG-III): the genomes of soil and plant-associated and newly described type strains.</title>
        <authorList>
            <person name="Whitman W."/>
        </authorList>
    </citation>
    <scope>NUCLEOTIDE SEQUENCE [LARGE SCALE GENOMIC DNA]</scope>
    <source>
        <strain evidence="2 3">CECT 7015</strain>
    </source>
</reference>
<evidence type="ECO:0000313" key="3">
    <source>
        <dbReference type="Proteomes" id="UP000554520"/>
    </source>
</evidence>
<keyword evidence="1" id="KW-1133">Transmembrane helix</keyword>
<proteinExistence type="predicted"/>
<evidence type="ECO:0000313" key="2">
    <source>
        <dbReference type="EMBL" id="MBB3143986.1"/>
    </source>
</evidence>
<feature type="transmembrane region" description="Helical" evidence="1">
    <location>
        <begin position="6"/>
        <end position="23"/>
    </location>
</feature>
<dbReference type="Proteomes" id="UP000554520">
    <property type="component" value="Unassembled WGS sequence"/>
</dbReference>
<comment type="caution">
    <text evidence="2">The sequence shown here is derived from an EMBL/GenBank/DDBJ whole genome shotgun (WGS) entry which is preliminary data.</text>
</comment>
<dbReference type="RefSeq" id="WP_183660854.1">
    <property type="nucleotide sequence ID" value="NZ_JACHXN010000001.1"/>
</dbReference>